<feature type="domain" description="HD-GYP" evidence="4">
    <location>
        <begin position="184"/>
        <end position="373"/>
    </location>
</feature>
<dbReference type="InterPro" id="IPR036641">
    <property type="entry name" value="HPT_dom_sf"/>
</dbReference>
<gene>
    <name evidence="5" type="ORF">NLF92_10560</name>
</gene>
<reference evidence="5" key="1">
    <citation type="submission" date="2022-07" db="EMBL/GenBank/DDBJ databases">
        <title>Characterization of the Novel Bacterium Alteromonas immobilis LMIT006 and Alteromonas gregis LMIT007.</title>
        <authorList>
            <person name="Lin X."/>
        </authorList>
    </citation>
    <scope>NUCLEOTIDE SEQUENCE</scope>
    <source>
        <strain evidence="5">LMIT007</strain>
    </source>
</reference>
<evidence type="ECO:0000313" key="6">
    <source>
        <dbReference type="Proteomes" id="UP001165413"/>
    </source>
</evidence>
<evidence type="ECO:0000313" key="5">
    <source>
        <dbReference type="EMBL" id="MCP3429387.1"/>
    </source>
</evidence>
<dbReference type="GO" id="GO:0000160">
    <property type="term" value="P:phosphorelay signal transduction system"/>
    <property type="evidence" value="ECO:0007669"/>
    <property type="project" value="UniProtKB-KW"/>
</dbReference>
<dbReference type="Proteomes" id="UP001165413">
    <property type="component" value="Unassembled WGS sequence"/>
</dbReference>
<sequence length="373" mass="42062">MQRFTHDDTDADILHDLLEEINELYEASEQTLIELEINPQDNDLQRSLFRSVHTIKGDLGLVGFTPLYPLMQHIEDLLDYLRKGQMTYTSNMSDVVLQGLDRVKHFVRDCIGEGSVEYDAEFFTKVVDVLKEIKPDSDEQNQAILVNAAKMFGGDMSGSETVTIDSLNQNTLTRSGIPKDLAPDLKADMLFFRELMQPIEKRVLALQGRGDRMAQMAHLINTHAGSIIPTEQLSLACYVHDFGMAFMPLSLVNAETRSAQEEKLLHSHVYKSARLLEHLSVWDGARKIVMEHHERCDGSGYPFGLAGDAICAGAKLLAILDTYYDLHHEALGQEHELPAQKKALVAVNKNYMGQLCPFWLEHFNQTIARVLAH</sequence>
<keyword evidence="2" id="KW-0597">Phosphoprotein</keyword>
<keyword evidence="1" id="KW-0902">Two-component regulatory system</keyword>
<evidence type="ECO:0000259" key="3">
    <source>
        <dbReference type="PROSITE" id="PS50894"/>
    </source>
</evidence>
<dbReference type="InterPro" id="IPR003607">
    <property type="entry name" value="HD/PDEase_dom"/>
</dbReference>
<dbReference type="SMART" id="SM00073">
    <property type="entry name" value="HPT"/>
    <property type="match status" value="1"/>
</dbReference>
<dbReference type="InterPro" id="IPR037522">
    <property type="entry name" value="HD_GYP_dom"/>
</dbReference>
<dbReference type="PROSITE" id="PS50894">
    <property type="entry name" value="HPT"/>
    <property type="match status" value="1"/>
</dbReference>
<dbReference type="CDD" id="cd00088">
    <property type="entry name" value="HPT"/>
    <property type="match status" value="1"/>
</dbReference>
<dbReference type="RefSeq" id="WP_254101658.1">
    <property type="nucleotide sequence ID" value="NZ_JANATA010000020.1"/>
</dbReference>
<organism evidence="5 6">
    <name type="scientific">Opacimonas viscosa</name>
    <dbReference type="NCBI Taxonomy" id="2961944"/>
    <lineage>
        <taxon>Bacteria</taxon>
        <taxon>Pseudomonadati</taxon>
        <taxon>Pseudomonadota</taxon>
        <taxon>Gammaproteobacteria</taxon>
        <taxon>Alteromonadales</taxon>
        <taxon>Alteromonadaceae</taxon>
        <taxon>Opacimonas</taxon>
    </lineage>
</organism>
<dbReference type="Gene3D" id="1.10.3210.10">
    <property type="entry name" value="Hypothetical protein af1432"/>
    <property type="match status" value="1"/>
</dbReference>
<proteinExistence type="predicted"/>
<dbReference type="AlphaFoldDB" id="A0AA41WZL7"/>
<dbReference type="Gene3D" id="1.20.120.160">
    <property type="entry name" value="HPT domain"/>
    <property type="match status" value="1"/>
</dbReference>
<dbReference type="PANTHER" id="PTHR43155:SF2">
    <property type="entry name" value="CYCLIC DI-GMP PHOSPHODIESTERASE PA4108"/>
    <property type="match status" value="1"/>
</dbReference>
<dbReference type="CDD" id="cd00077">
    <property type="entry name" value="HDc"/>
    <property type="match status" value="1"/>
</dbReference>
<comment type="caution">
    <text evidence="5">The sequence shown here is derived from an EMBL/GenBank/DDBJ whole genome shotgun (WGS) entry which is preliminary data.</text>
</comment>
<dbReference type="GO" id="GO:0008081">
    <property type="term" value="F:phosphoric diester hydrolase activity"/>
    <property type="evidence" value="ECO:0007669"/>
    <property type="project" value="UniProtKB-ARBA"/>
</dbReference>
<dbReference type="InterPro" id="IPR008207">
    <property type="entry name" value="Sig_transdc_His_kin_Hpt_dom"/>
</dbReference>
<name>A0AA41WZL7_9ALTE</name>
<evidence type="ECO:0000256" key="2">
    <source>
        <dbReference type="PROSITE-ProRule" id="PRU00110"/>
    </source>
</evidence>
<evidence type="ECO:0000256" key="1">
    <source>
        <dbReference type="ARBA" id="ARBA00023012"/>
    </source>
</evidence>
<protein>
    <submittedName>
        <fullName evidence="5">Hpt domain-containing protein</fullName>
    </submittedName>
</protein>
<keyword evidence="6" id="KW-1185">Reference proteome</keyword>
<dbReference type="SUPFAM" id="SSF109604">
    <property type="entry name" value="HD-domain/PDEase-like"/>
    <property type="match status" value="1"/>
</dbReference>
<dbReference type="EMBL" id="JANATA010000020">
    <property type="protein sequence ID" value="MCP3429387.1"/>
    <property type="molecule type" value="Genomic_DNA"/>
</dbReference>
<dbReference type="PROSITE" id="PS51832">
    <property type="entry name" value="HD_GYP"/>
    <property type="match status" value="1"/>
</dbReference>
<dbReference type="Pfam" id="PF13487">
    <property type="entry name" value="HD_5"/>
    <property type="match status" value="1"/>
</dbReference>
<feature type="modified residue" description="Phosphohistidine" evidence="2">
    <location>
        <position position="53"/>
    </location>
</feature>
<dbReference type="PANTHER" id="PTHR43155">
    <property type="entry name" value="CYCLIC DI-GMP PHOSPHODIESTERASE PA4108-RELATED"/>
    <property type="match status" value="1"/>
</dbReference>
<accession>A0AA41WZL7</accession>
<dbReference type="SUPFAM" id="SSF47226">
    <property type="entry name" value="Histidine-containing phosphotransfer domain, HPT domain"/>
    <property type="match status" value="1"/>
</dbReference>
<dbReference type="Pfam" id="PF01627">
    <property type="entry name" value="Hpt"/>
    <property type="match status" value="1"/>
</dbReference>
<dbReference type="GO" id="GO:0004672">
    <property type="term" value="F:protein kinase activity"/>
    <property type="evidence" value="ECO:0007669"/>
    <property type="project" value="UniProtKB-ARBA"/>
</dbReference>
<evidence type="ECO:0000259" key="4">
    <source>
        <dbReference type="PROSITE" id="PS51832"/>
    </source>
</evidence>
<feature type="domain" description="HPt" evidence="3">
    <location>
        <begin position="6"/>
        <end position="110"/>
    </location>
</feature>